<comment type="caution">
    <text evidence="5">The sequence shown here is derived from an EMBL/GenBank/DDBJ whole genome shotgun (WGS) entry which is preliminary data.</text>
</comment>
<dbReference type="PANTHER" id="PTHR35372:SF2">
    <property type="entry name" value="SF3 HELICASE DOMAIN-CONTAINING PROTEIN"/>
    <property type="match status" value="1"/>
</dbReference>
<name>A0AAD5SE24_9FUNG</name>
<evidence type="ECO:0000256" key="1">
    <source>
        <dbReference type="ARBA" id="ARBA00022741"/>
    </source>
</evidence>
<sequence>MRLNNKHDETLMYPVDTKDMSTVVTLVEWADEAKLKWLIKHPLVKADETFHWKLKNYLKCRVGKDQFSVQYAYSKYSYNQSGRLLARGLTGLQGFPCDIRAFLSAEFYVDCDQGNSLPTIADHLMRERDIDCKETEEYVKKGLTKKSFLTILLTSYKQPEPKFMARMHRKVYEQLLPSLKKHAYFKPMWDAHLKIRKPTVVENRDGSYLAKVCHTLENQVLTHMREFLTTKGFNVDVLVFDGLMIRRSPTHIVNDTLLRECERYIHEKMGINMSLAIKPMEMSEEFIADYNIEEFEASTATDTTEATDADDIDIEDCNQFLHEFMKQGKTYNRDVSELLQHEFADRMLGTKDPKTWLAFHDESGLWKEGDRMVLTRPVVDILVKQTEKLCEKYKAASNKDLIVVAKSLVKELSQTTNKSNCMSQLYEVIRKPDLDKKFNSNINHLHCAQGVMLDSENGETMIVRRAVFEDYSTRCTHQVYKPLIAHSQENRDLWEKCYFDQVTLGNDKLKCYLKKVGCSLLDGRTEDQQFYFLHGEGRNGKSIIIKALKKALGDYFVAPKAAEVTSTPNPNANASLPSTMTLKGKWALGIAECGDKMSSVVIKGIAGGDNAAARANYGDEEEFAYTCTALIATNNLPEIDDKSDDRPCPELLACANTLLAILVDYYPTYRKQGVGKPQYPECVRKITTEYRKKYNAPQTFWDEHIVQGNGLKLTLEQFLERLAKFCKEYTLDAKKLNNPIRELLDKKSARGKRQIWVDNKNTYGWEGIGLREEGWTLQQPEPEPEVVEETPPVAPVFTKKHEQVMKVHEHVGEVEECQKVEVEEEDMTGYDSNGVRLSFWSPNFGKTKAEIESERLAE</sequence>
<organism evidence="5 6">
    <name type="scientific">Rhizophlyctis rosea</name>
    <dbReference type="NCBI Taxonomy" id="64517"/>
    <lineage>
        <taxon>Eukaryota</taxon>
        <taxon>Fungi</taxon>
        <taxon>Fungi incertae sedis</taxon>
        <taxon>Chytridiomycota</taxon>
        <taxon>Chytridiomycota incertae sedis</taxon>
        <taxon>Chytridiomycetes</taxon>
        <taxon>Rhizophlyctidales</taxon>
        <taxon>Rhizophlyctidaceae</taxon>
        <taxon>Rhizophlyctis</taxon>
    </lineage>
</organism>
<keyword evidence="1" id="KW-0547">Nucleotide-binding</keyword>
<dbReference type="Proteomes" id="UP001212841">
    <property type="component" value="Unassembled WGS sequence"/>
</dbReference>
<dbReference type="InterPro" id="IPR045455">
    <property type="entry name" value="NrS-1_pol-like_helicase"/>
</dbReference>
<dbReference type="PANTHER" id="PTHR35372">
    <property type="entry name" value="ATP BINDING PROTEIN-RELATED"/>
    <property type="match status" value="1"/>
</dbReference>
<keyword evidence="3" id="KW-0067">ATP-binding</keyword>
<evidence type="ECO:0000313" key="6">
    <source>
        <dbReference type="Proteomes" id="UP001212841"/>
    </source>
</evidence>
<protein>
    <recommendedName>
        <fullName evidence="4">SF3 helicase domain-containing protein</fullName>
    </recommendedName>
</protein>
<proteinExistence type="predicted"/>
<keyword evidence="6" id="KW-1185">Reference proteome</keyword>
<accession>A0AAD5SE24</accession>
<reference evidence="5" key="1">
    <citation type="submission" date="2020-05" db="EMBL/GenBank/DDBJ databases">
        <title>Phylogenomic resolution of chytrid fungi.</title>
        <authorList>
            <person name="Stajich J.E."/>
            <person name="Amses K."/>
            <person name="Simmons R."/>
            <person name="Seto K."/>
            <person name="Myers J."/>
            <person name="Bonds A."/>
            <person name="Quandt C.A."/>
            <person name="Barry K."/>
            <person name="Liu P."/>
            <person name="Grigoriev I."/>
            <person name="Longcore J.E."/>
            <person name="James T.Y."/>
        </authorList>
    </citation>
    <scope>NUCLEOTIDE SEQUENCE</scope>
    <source>
        <strain evidence="5">JEL0318</strain>
    </source>
</reference>
<evidence type="ECO:0000256" key="2">
    <source>
        <dbReference type="ARBA" id="ARBA00022801"/>
    </source>
</evidence>
<dbReference type="PROSITE" id="PS51206">
    <property type="entry name" value="SF3_HELICASE_1"/>
    <property type="match status" value="1"/>
</dbReference>
<dbReference type="InterPro" id="IPR014015">
    <property type="entry name" value="Helicase_SF3_DNA-vir"/>
</dbReference>
<dbReference type="InterPro" id="IPR027417">
    <property type="entry name" value="P-loop_NTPase"/>
</dbReference>
<keyword evidence="2" id="KW-0378">Hydrolase</keyword>
<dbReference type="EMBL" id="JADGJD010000362">
    <property type="protein sequence ID" value="KAJ3051754.1"/>
    <property type="molecule type" value="Genomic_DNA"/>
</dbReference>
<dbReference type="GO" id="GO:0005524">
    <property type="term" value="F:ATP binding"/>
    <property type="evidence" value="ECO:0007669"/>
    <property type="project" value="UniProtKB-KW"/>
</dbReference>
<dbReference type="AlphaFoldDB" id="A0AAD5SE24"/>
<evidence type="ECO:0000256" key="3">
    <source>
        <dbReference type="ARBA" id="ARBA00022840"/>
    </source>
</evidence>
<gene>
    <name evidence="5" type="ORF">HK097_007242</name>
</gene>
<evidence type="ECO:0000259" key="4">
    <source>
        <dbReference type="PROSITE" id="PS51206"/>
    </source>
</evidence>
<dbReference type="GO" id="GO:0016787">
    <property type="term" value="F:hydrolase activity"/>
    <property type="evidence" value="ECO:0007669"/>
    <property type="project" value="UniProtKB-KW"/>
</dbReference>
<dbReference type="InterPro" id="IPR051620">
    <property type="entry name" value="ORF904-like_C"/>
</dbReference>
<feature type="domain" description="SF3 helicase" evidence="4">
    <location>
        <begin position="500"/>
        <end position="738"/>
    </location>
</feature>
<dbReference type="Gene3D" id="3.40.50.300">
    <property type="entry name" value="P-loop containing nucleotide triphosphate hydrolases"/>
    <property type="match status" value="1"/>
</dbReference>
<dbReference type="Pfam" id="PF19263">
    <property type="entry name" value="DUF5906"/>
    <property type="match status" value="1"/>
</dbReference>
<evidence type="ECO:0000313" key="5">
    <source>
        <dbReference type="EMBL" id="KAJ3051754.1"/>
    </source>
</evidence>